<feature type="transmembrane region" description="Helical" evidence="5">
    <location>
        <begin position="21"/>
        <end position="42"/>
    </location>
</feature>
<evidence type="ECO:0000256" key="2">
    <source>
        <dbReference type="ARBA" id="ARBA00022692"/>
    </source>
</evidence>
<protein>
    <submittedName>
        <fullName evidence="6">Chloride channel protein</fullName>
    </submittedName>
</protein>
<feature type="transmembrane region" description="Helical" evidence="5">
    <location>
        <begin position="324"/>
        <end position="343"/>
    </location>
</feature>
<dbReference type="InterPro" id="IPR001807">
    <property type="entry name" value="ClC"/>
</dbReference>
<accession>A0A9D2S1W5</accession>
<reference evidence="6" key="1">
    <citation type="journal article" date="2021" name="PeerJ">
        <title>Extensive microbial diversity within the chicken gut microbiome revealed by metagenomics and culture.</title>
        <authorList>
            <person name="Gilroy R."/>
            <person name="Ravi A."/>
            <person name="Getino M."/>
            <person name="Pursley I."/>
            <person name="Horton D.L."/>
            <person name="Alikhan N.F."/>
            <person name="Baker D."/>
            <person name="Gharbi K."/>
            <person name="Hall N."/>
            <person name="Watson M."/>
            <person name="Adriaenssens E.M."/>
            <person name="Foster-Nyarko E."/>
            <person name="Jarju S."/>
            <person name="Secka A."/>
            <person name="Antonio M."/>
            <person name="Oren A."/>
            <person name="Chaudhuri R.R."/>
            <person name="La Ragione R."/>
            <person name="Hildebrand F."/>
            <person name="Pallen M.J."/>
        </authorList>
    </citation>
    <scope>NUCLEOTIDE SEQUENCE</scope>
    <source>
        <strain evidence="6">ChiBcec8-13705</strain>
    </source>
</reference>
<dbReference type="PANTHER" id="PTHR43427">
    <property type="entry name" value="CHLORIDE CHANNEL PROTEIN CLC-E"/>
    <property type="match status" value="1"/>
</dbReference>
<dbReference type="InterPro" id="IPR050368">
    <property type="entry name" value="ClC-type_chloride_channel"/>
</dbReference>
<organism evidence="6 7">
    <name type="scientific">Candidatus Gemmiger avicola</name>
    <dbReference type="NCBI Taxonomy" id="2838605"/>
    <lineage>
        <taxon>Bacteria</taxon>
        <taxon>Bacillati</taxon>
        <taxon>Bacillota</taxon>
        <taxon>Clostridia</taxon>
        <taxon>Eubacteriales</taxon>
        <taxon>Gemmiger</taxon>
    </lineage>
</organism>
<evidence type="ECO:0000256" key="4">
    <source>
        <dbReference type="ARBA" id="ARBA00023136"/>
    </source>
</evidence>
<dbReference type="GO" id="GO:0015108">
    <property type="term" value="F:chloride transmembrane transporter activity"/>
    <property type="evidence" value="ECO:0007669"/>
    <property type="project" value="InterPro"/>
</dbReference>
<dbReference type="EMBL" id="DWYG01000001">
    <property type="protein sequence ID" value="HJB40862.1"/>
    <property type="molecule type" value="Genomic_DNA"/>
</dbReference>
<evidence type="ECO:0000256" key="1">
    <source>
        <dbReference type="ARBA" id="ARBA00004141"/>
    </source>
</evidence>
<feature type="transmembrane region" description="Helical" evidence="5">
    <location>
        <begin position="150"/>
        <end position="175"/>
    </location>
</feature>
<feature type="transmembrane region" description="Helical" evidence="5">
    <location>
        <begin position="54"/>
        <end position="74"/>
    </location>
</feature>
<dbReference type="GO" id="GO:0016020">
    <property type="term" value="C:membrane"/>
    <property type="evidence" value="ECO:0007669"/>
    <property type="project" value="UniProtKB-SubCell"/>
</dbReference>
<feature type="transmembrane region" description="Helical" evidence="5">
    <location>
        <begin position="350"/>
        <end position="374"/>
    </location>
</feature>
<feature type="transmembrane region" description="Helical" evidence="5">
    <location>
        <begin position="259"/>
        <end position="277"/>
    </location>
</feature>
<dbReference type="Gene3D" id="1.10.3080.10">
    <property type="entry name" value="Clc chloride channel"/>
    <property type="match status" value="1"/>
</dbReference>
<dbReference type="SUPFAM" id="SSF81340">
    <property type="entry name" value="Clc chloride channel"/>
    <property type="match status" value="1"/>
</dbReference>
<gene>
    <name evidence="6" type="ORF">H9945_00015</name>
</gene>
<feature type="transmembrane region" description="Helical" evidence="5">
    <location>
        <begin position="380"/>
        <end position="399"/>
    </location>
</feature>
<evidence type="ECO:0000256" key="5">
    <source>
        <dbReference type="SAM" id="Phobius"/>
    </source>
</evidence>
<proteinExistence type="predicted"/>
<keyword evidence="2 5" id="KW-0812">Transmembrane</keyword>
<dbReference type="Proteomes" id="UP000886803">
    <property type="component" value="Unassembled WGS sequence"/>
</dbReference>
<evidence type="ECO:0000313" key="6">
    <source>
        <dbReference type="EMBL" id="HJB40862.1"/>
    </source>
</evidence>
<sequence>MQDPRRWRAAAWRAGGAMAGLARWTLAAVLIGLLCGAVGSAFHLAVDTVTEWRAAYPQLIAALPVMGLAIVALYKATGTEGLGTNDVLDAVQDGKPVKPLLLPAIFLGTVLTHLAGGSAGREGAALQMGGDIGWQAGGLFRLADHERRTATLCGMAAFFTALFGTPLAATLFAMMVVNVGLVFYSSFVPALAASLVAYAVSLGLGVPPTRFAVTAPGWDLATALRVAVLGLGCAAVTLLFCHTLHLANRLLPRFLPNPWLRAAAGGAAVLAFTLVINSTRYNGAGTDVIAQAVEQGQALPWDFLCKILFTAITLAAGFKGGEVVPSFYVGATFGCVAAPLLGLPAGFGAALGLAAVFCGATNTLVPSLVLAVELFGAPGLLYYAVVCGVCYALTGYAGLYSHQTFLTAKLHPEYHAEIHPHHKPPET</sequence>
<reference evidence="6" key="2">
    <citation type="submission" date="2021-04" db="EMBL/GenBank/DDBJ databases">
        <authorList>
            <person name="Gilroy R."/>
        </authorList>
    </citation>
    <scope>NUCLEOTIDE SEQUENCE</scope>
    <source>
        <strain evidence="6">ChiBcec8-13705</strain>
    </source>
</reference>
<dbReference type="Pfam" id="PF00654">
    <property type="entry name" value="Voltage_CLC"/>
    <property type="match status" value="1"/>
</dbReference>
<name>A0A9D2S1W5_9FIRM</name>
<keyword evidence="4 5" id="KW-0472">Membrane</keyword>
<feature type="transmembrane region" description="Helical" evidence="5">
    <location>
        <begin position="181"/>
        <end position="206"/>
    </location>
</feature>
<dbReference type="InterPro" id="IPR014743">
    <property type="entry name" value="Cl-channel_core"/>
</dbReference>
<keyword evidence="3 5" id="KW-1133">Transmembrane helix</keyword>
<dbReference type="AlphaFoldDB" id="A0A9D2S1W5"/>
<evidence type="ECO:0000313" key="7">
    <source>
        <dbReference type="Proteomes" id="UP000886803"/>
    </source>
</evidence>
<feature type="transmembrane region" description="Helical" evidence="5">
    <location>
        <begin position="226"/>
        <end position="247"/>
    </location>
</feature>
<dbReference type="PANTHER" id="PTHR43427:SF12">
    <property type="entry name" value="CHLORIDE TRANSPORTER"/>
    <property type="match status" value="1"/>
</dbReference>
<comment type="caution">
    <text evidence="6">The sequence shown here is derived from an EMBL/GenBank/DDBJ whole genome shotgun (WGS) entry which is preliminary data.</text>
</comment>
<dbReference type="PRINTS" id="PR00762">
    <property type="entry name" value="CLCHANNEL"/>
</dbReference>
<evidence type="ECO:0000256" key="3">
    <source>
        <dbReference type="ARBA" id="ARBA00022989"/>
    </source>
</evidence>
<comment type="subcellular location">
    <subcellularLocation>
        <location evidence="1">Membrane</location>
        <topology evidence="1">Multi-pass membrane protein</topology>
    </subcellularLocation>
</comment>